<evidence type="ECO:0000256" key="2">
    <source>
        <dbReference type="ARBA" id="ARBA00022741"/>
    </source>
</evidence>
<dbReference type="AlphaFoldDB" id="A0A5M9HZ45"/>
<evidence type="ECO:0000313" key="6">
    <source>
        <dbReference type="Proteomes" id="UP000322025"/>
    </source>
</evidence>
<gene>
    <name evidence="5" type="ORF">FNY66_04970</name>
</gene>
<dbReference type="Pfam" id="PF00005">
    <property type="entry name" value="ABC_tran"/>
    <property type="match status" value="1"/>
</dbReference>
<evidence type="ECO:0000256" key="1">
    <source>
        <dbReference type="ARBA" id="ARBA00022448"/>
    </source>
</evidence>
<dbReference type="InterPro" id="IPR003593">
    <property type="entry name" value="AAA+_ATPase"/>
</dbReference>
<keyword evidence="1" id="KW-0813">Transport</keyword>
<feature type="domain" description="ABC transporter" evidence="4">
    <location>
        <begin position="1"/>
        <end position="228"/>
    </location>
</feature>
<sequence length="247" mass="28092">MSSFTCTNITKRYRHFCLDSISFSMESGYFYVLAGVNGSGKTTLLDCISGVSQGFSGETQIDGISFKASPVLYRQKLGYISEKCPFFMEESVASNGLTYGEFYPDWSVRDYSAYLDRLNVSPSKRIYELSKGEFMKLQICFSLAHHPDFLILDEPLEGFDPVFRHEFLSLLGELLDQDMGILLSTHITEDVDRLADYLLILENGRLVECAPRESLNDKYKEYTGKAAPRIRDLLDLEHTNGTRSKDR</sequence>
<dbReference type="CDD" id="cd03230">
    <property type="entry name" value="ABC_DR_subfamily_A"/>
    <property type="match status" value="1"/>
</dbReference>
<protein>
    <submittedName>
        <fullName evidence="5">ABC transporter ATP-binding protein</fullName>
    </submittedName>
</protein>
<keyword evidence="6" id="KW-1185">Reference proteome</keyword>
<name>A0A5M9HZ45_9FIRM</name>
<dbReference type="InterPro" id="IPR051782">
    <property type="entry name" value="ABC_Transporter_VariousFunc"/>
</dbReference>
<organism evidence="5 6">
    <name type="scientific">Mediterraneibacter catenae</name>
    <dbReference type="NCBI Taxonomy" id="2594882"/>
    <lineage>
        <taxon>Bacteria</taxon>
        <taxon>Bacillati</taxon>
        <taxon>Bacillota</taxon>
        <taxon>Clostridia</taxon>
        <taxon>Lachnospirales</taxon>
        <taxon>Lachnospiraceae</taxon>
        <taxon>Mediterraneibacter</taxon>
    </lineage>
</organism>
<proteinExistence type="predicted"/>
<comment type="caution">
    <text evidence="5">The sequence shown here is derived from an EMBL/GenBank/DDBJ whole genome shotgun (WGS) entry which is preliminary data.</text>
</comment>
<evidence type="ECO:0000256" key="3">
    <source>
        <dbReference type="ARBA" id="ARBA00022840"/>
    </source>
</evidence>
<evidence type="ECO:0000259" key="4">
    <source>
        <dbReference type="PROSITE" id="PS50893"/>
    </source>
</evidence>
<dbReference type="PROSITE" id="PS50893">
    <property type="entry name" value="ABC_TRANSPORTER_2"/>
    <property type="match status" value="1"/>
</dbReference>
<dbReference type="GO" id="GO:0005524">
    <property type="term" value="F:ATP binding"/>
    <property type="evidence" value="ECO:0007669"/>
    <property type="project" value="UniProtKB-KW"/>
</dbReference>
<dbReference type="Gene3D" id="3.40.50.300">
    <property type="entry name" value="P-loop containing nucleotide triphosphate hydrolases"/>
    <property type="match status" value="1"/>
</dbReference>
<dbReference type="InterPro" id="IPR027417">
    <property type="entry name" value="P-loop_NTPase"/>
</dbReference>
<dbReference type="RefSeq" id="WP_087152101.1">
    <property type="nucleotide sequence ID" value="NZ_VMSO01000004.1"/>
</dbReference>
<keyword evidence="3 5" id="KW-0067">ATP-binding</keyword>
<keyword evidence="2" id="KW-0547">Nucleotide-binding</keyword>
<dbReference type="PANTHER" id="PTHR42939:SF3">
    <property type="entry name" value="ABC TRANSPORTER ATP-BINDING COMPONENT"/>
    <property type="match status" value="1"/>
</dbReference>
<dbReference type="SMART" id="SM00382">
    <property type="entry name" value="AAA"/>
    <property type="match status" value="1"/>
</dbReference>
<dbReference type="Proteomes" id="UP000322025">
    <property type="component" value="Unassembled WGS sequence"/>
</dbReference>
<dbReference type="EMBL" id="VMSO01000004">
    <property type="protein sequence ID" value="KAA8502098.1"/>
    <property type="molecule type" value="Genomic_DNA"/>
</dbReference>
<evidence type="ECO:0000313" key="5">
    <source>
        <dbReference type="EMBL" id="KAA8502098.1"/>
    </source>
</evidence>
<dbReference type="PANTHER" id="PTHR42939">
    <property type="entry name" value="ABC TRANSPORTER ATP-BINDING PROTEIN ALBC-RELATED"/>
    <property type="match status" value="1"/>
</dbReference>
<dbReference type="InterPro" id="IPR003439">
    <property type="entry name" value="ABC_transporter-like_ATP-bd"/>
</dbReference>
<dbReference type="SUPFAM" id="SSF52540">
    <property type="entry name" value="P-loop containing nucleoside triphosphate hydrolases"/>
    <property type="match status" value="1"/>
</dbReference>
<accession>A0A5M9HZ45</accession>
<reference evidence="5" key="1">
    <citation type="submission" date="2019-07" db="EMBL/GenBank/DDBJ databases">
        <authorList>
            <person name="Wongkuna S."/>
            <person name="Scaria J."/>
        </authorList>
    </citation>
    <scope>NUCLEOTIDE SEQUENCE [LARGE SCALE GENOMIC DNA]</scope>
    <source>
        <strain evidence="5">SW178</strain>
    </source>
</reference>
<dbReference type="GO" id="GO:0016887">
    <property type="term" value="F:ATP hydrolysis activity"/>
    <property type="evidence" value="ECO:0007669"/>
    <property type="project" value="InterPro"/>
</dbReference>
<dbReference type="OrthoDB" id="9804819at2"/>